<organism evidence="2 3">
    <name type="scientific">Alsobacter ponti</name>
    <dbReference type="NCBI Taxonomy" id="2962936"/>
    <lineage>
        <taxon>Bacteria</taxon>
        <taxon>Pseudomonadati</taxon>
        <taxon>Pseudomonadota</taxon>
        <taxon>Alphaproteobacteria</taxon>
        <taxon>Hyphomicrobiales</taxon>
        <taxon>Alsobacteraceae</taxon>
        <taxon>Alsobacter</taxon>
    </lineage>
</organism>
<accession>A0ABT1LFK1</accession>
<keyword evidence="3" id="KW-1185">Reference proteome</keyword>
<reference evidence="2 3" key="1">
    <citation type="submission" date="2022-07" db="EMBL/GenBank/DDBJ databases">
        <authorList>
            <person name="Li W.-J."/>
            <person name="Deng Q.-Q."/>
        </authorList>
    </citation>
    <scope>NUCLEOTIDE SEQUENCE [LARGE SCALE GENOMIC DNA]</scope>
    <source>
        <strain evidence="2 3">SYSU M60028</strain>
    </source>
</reference>
<feature type="transmembrane region" description="Helical" evidence="1">
    <location>
        <begin position="20"/>
        <end position="38"/>
    </location>
</feature>
<protein>
    <submittedName>
        <fullName evidence="2">Uncharacterized protein</fullName>
    </submittedName>
</protein>
<dbReference type="Proteomes" id="UP001205890">
    <property type="component" value="Unassembled WGS sequence"/>
</dbReference>
<dbReference type="RefSeq" id="WP_254744798.1">
    <property type="nucleotide sequence ID" value="NZ_JANCLU010000019.1"/>
</dbReference>
<comment type="caution">
    <text evidence="2">The sequence shown here is derived from an EMBL/GenBank/DDBJ whole genome shotgun (WGS) entry which is preliminary data.</text>
</comment>
<sequence>MDSNSQDVMTQSAVFATKLMTGFTLFSMAITAGMFGLARPTPALRPVPVRRPARRR</sequence>
<evidence type="ECO:0000313" key="2">
    <source>
        <dbReference type="EMBL" id="MCP8940275.1"/>
    </source>
</evidence>
<keyword evidence="1" id="KW-0472">Membrane</keyword>
<keyword evidence="1" id="KW-0812">Transmembrane</keyword>
<dbReference type="EMBL" id="JANCLU010000019">
    <property type="protein sequence ID" value="MCP8940275.1"/>
    <property type="molecule type" value="Genomic_DNA"/>
</dbReference>
<evidence type="ECO:0000256" key="1">
    <source>
        <dbReference type="SAM" id="Phobius"/>
    </source>
</evidence>
<gene>
    <name evidence="2" type="ORF">NK718_17250</name>
</gene>
<evidence type="ECO:0000313" key="3">
    <source>
        <dbReference type="Proteomes" id="UP001205890"/>
    </source>
</evidence>
<keyword evidence="1" id="KW-1133">Transmembrane helix</keyword>
<proteinExistence type="predicted"/>
<name>A0ABT1LFK1_9HYPH</name>